<proteinExistence type="inferred from homology"/>
<dbReference type="SUPFAM" id="SSF56601">
    <property type="entry name" value="beta-lactamase/transpeptidase-like"/>
    <property type="match status" value="1"/>
</dbReference>
<organism evidence="4 5">
    <name type="scientific">Lomentospora prolificans</name>
    <dbReference type="NCBI Taxonomy" id="41688"/>
    <lineage>
        <taxon>Eukaryota</taxon>
        <taxon>Fungi</taxon>
        <taxon>Dikarya</taxon>
        <taxon>Ascomycota</taxon>
        <taxon>Pezizomycotina</taxon>
        <taxon>Sordariomycetes</taxon>
        <taxon>Hypocreomycetidae</taxon>
        <taxon>Microascales</taxon>
        <taxon>Microascaceae</taxon>
        <taxon>Lomentospora</taxon>
    </lineage>
</organism>
<dbReference type="InParanoid" id="A0A2N3NKV9"/>
<reference evidence="4 5" key="1">
    <citation type="journal article" date="2017" name="G3 (Bethesda)">
        <title>First Draft Genome Sequence of the Pathogenic Fungus Lomentospora prolificans (Formerly Scedosporium prolificans).</title>
        <authorList>
            <person name="Luo R."/>
            <person name="Zimin A."/>
            <person name="Workman R."/>
            <person name="Fan Y."/>
            <person name="Pertea G."/>
            <person name="Grossman N."/>
            <person name="Wear M.P."/>
            <person name="Jia B."/>
            <person name="Miller H."/>
            <person name="Casadevall A."/>
            <person name="Timp W."/>
            <person name="Zhang S.X."/>
            <person name="Salzberg S.L."/>
        </authorList>
    </citation>
    <scope>NUCLEOTIDE SEQUENCE [LARGE SCALE GENOMIC DNA]</scope>
    <source>
        <strain evidence="4 5">JHH-5317</strain>
    </source>
</reference>
<dbReference type="InterPro" id="IPR012338">
    <property type="entry name" value="Beta-lactam/transpept-like"/>
</dbReference>
<dbReference type="AlphaFoldDB" id="A0A2N3NKV9"/>
<dbReference type="InterPro" id="IPR001466">
    <property type="entry name" value="Beta-lactam-related"/>
</dbReference>
<accession>A0A2N3NKV9</accession>
<dbReference type="GO" id="GO:0016787">
    <property type="term" value="F:hydrolase activity"/>
    <property type="evidence" value="ECO:0007669"/>
    <property type="project" value="UniProtKB-KW"/>
</dbReference>
<dbReference type="Pfam" id="PF00144">
    <property type="entry name" value="Beta-lactamase"/>
    <property type="match status" value="1"/>
</dbReference>
<evidence type="ECO:0000256" key="1">
    <source>
        <dbReference type="ARBA" id="ARBA00009009"/>
    </source>
</evidence>
<dbReference type="Proteomes" id="UP000233524">
    <property type="component" value="Unassembled WGS sequence"/>
</dbReference>
<dbReference type="InterPro" id="IPR050789">
    <property type="entry name" value="Diverse_Enzym_Activities"/>
</dbReference>
<name>A0A2N3NKV9_9PEZI</name>
<comment type="similarity">
    <text evidence="1">Belongs to the class-A beta-lactamase family.</text>
</comment>
<dbReference type="Gene3D" id="3.40.710.10">
    <property type="entry name" value="DD-peptidase/beta-lactamase superfamily"/>
    <property type="match status" value="1"/>
</dbReference>
<feature type="domain" description="Beta-lactamase-related" evidence="3">
    <location>
        <begin position="18"/>
        <end position="371"/>
    </location>
</feature>
<keyword evidence="2" id="KW-0378">Hydrolase</keyword>
<dbReference type="OrthoDB" id="428260at2759"/>
<sequence length="397" mass="43729">MEAKLSSILQDHIATGEDTKGKLLGASFIVVTKDDVLYSGSAGRIAPATSSPAWTDKSFTWLASMSKIITISAMMQLVERGLISLDTDCRPLVKELGVAQILKGFEGDKPILEPNTKPMTFKHLLTHTAGFGVDIADPDLIKWAKVTDRKVNCHSWSKAGFNIPLKFAPGEGWYYGFSTDWAGQVLEAVTGKRLSEYVQENVFDPLGMKDSGFWPYKMPQITDDQRAAYLYRQEDGQLKAGPPEFNEKEHEIESAGAGIFTTPRDYAVFLSGLIAGKVVKQETLELILTPQINETQEYVLNLIAKMVKEAFAPEWPGEPKLTHGIGGVISIEDIPGKRHKGSLAWSGAANSRWWYDPKAGIAAFVITSVQPHGDPVMTSLWDKLERAVYEHLPSTSA</sequence>
<evidence type="ECO:0000313" key="4">
    <source>
        <dbReference type="EMBL" id="PKS13059.1"/>
    </source>
</evidence>
<dbReference type="VEuPathDB" id="FungiDB:jhhlp_000400"/>
<evidence type="ECO:0000259" key="3">
    <source>
        <dbReference type="Pfam" id="PF00144"/>
    </source>
</evidence>
<protein>
    <recommendedName>
        <fullName evidence="3">Beta-lactamase-related domain-containing protein</fullName>
    </recommendedName>
</protein>
<comment type="caution">
    <text evidence="4">The sequence shown here is derived from an EMBL/GenBank/DDBJ whole genome shotgun (WGS) entry which is preliminary data.</text>
</comment>
<evidence type="ECO:0000313" key="5">
    <source>
        <dbReference type="Proteomes" id="UP000233524"/>
    </source>
</evidence>
<keyword evidence="5" id="KW-1185">Reference proteome</keyword>
<dbReference type="PANTHER" id="PTHR43283">
    <property type="entry name" value="BETA-LACTAMASE-RELATED"/>
    <property type="match status" value="1"/>
</dbReference>
<dbReference type="STRING" id="41688.A0A2N3NKV9"/>
<dbReference type="EMBL" id="NLAX01000002">
    <property type="protein sequence ID" value="PKS13059.1"/>
    <property type="molecule type" value="Genomic_DNA"/>
</dbReference>
<dbReference type="PANTHER" id="PTHR43283:SF17">
    <property type="entry name" value="(LOVD), PUTATIVE (AFU_ORTHOLOGUE AFUA_5G00920)-RELATED"/>
    <property type="match status" value="1"/>
</dbReference>
<evidence type="ECO:0000256" key="2">
    <source>
        <dbReference type="ARBA" id="ARBA00022801"/>
    </source>
</evidence>
<gene>
    <name evidence="4" type="ORF">jhhlp_000400</name>
</gene>